<accession>A0A9P0A6L9</accession>
<keyword evidence="1" id="KW-1133">Transmembrane helix</keyword>
<organism evidence="2 3">
    <name type="scientific">Bemisia tabaci</name>
    <name type="common">Sweetpotato whitefly</name>
    <name type="synonym">Aleurodes tabaci</name>
    <dbReference type="NCBI Taxonomy" id="7038"/>
    <lineage>
        <taxon>Eukaryota</taxon>
        <taxon>Metazoa</taxon>
        <taxon>Ecdysozoa</taxon>
        <taxon>Arthropoda</taxon>
        <taxon>Hexapoda</taxon>
        <taxon>Insecta</taxon>
        <taxon>Pterygota</taxon>
        <taxon>Neoptera</taxon>
        <taxon>Paraneoptera</taxon>
        <taxon>Hemiptera</taxon>
        <taxon>Sternorrhyncha</taxon>
        <taxon>Aleyrodoidea</taxon>
        <taxon>Aleyrodidae</taxon>
        <taxon>Aleyrodinae</taxon>
        <taxon>Bemisia</taxon>
    </lineage>
</organism>
<sequence length="80" mass="9298">MWYETLPAFAIVGSLLFFPQLLVFYTNKWSCNGHPHQRNVFMPRMLGSFLRDERVSGVDNPYIIKDLNALPDEPVQQAKK</sequence>
<evidence type="ECO:0008006" key="4">
    <source>
        <dbReference type="Google" id="ProtNLM"/>
    </source>
</evidence>
<dbReference type="InterPro" id="IPR017384">
    <property type="entry name" value="NADH_Ub_cplx-1_asu_su-1"/>
</dbReference>
<gene>
    <name evidence="2" type="ORF">BEMITA_LOCUS6578</name>
</gene>
<evidence type="ECO:0000313" key="3">
    <source>
        <dbReference type="Proteomes" id="UP001152759"/>
    </source>
</evidence>
<dbReference type="Proteomes" id="UP001152759">
    <property type="component" value="Chromosome 3"/>
</dbReference>
<keyword evidence="1" id="KW-0812">Transmembrane</keyword>
<feature type="transmembrane region" description="Helical" evidence="1">
    <location>
        <begin position="6"/>
        <end position="25"/>
    </location>
</feature>
<proteinExistence type="predicted"/>
<dbReference type="EMBL" id="OU963864">
    <property type="protein sequence ID" value="CAH0387579.1"/>
    <property type="molecule type" value="Genomic_DNA"/>
</dbReference>
<keyword evidence="1" id="KW-0472">Membrane</keyword>
<evidence type="ECO:0000256" key="1">
    <source>
        <dbReference type="SAM" id="Phobius"/>
    </source>
</evidence>
<reference evidence="2" key="1">
    <citation type="submission" date="2021-12" db="EMBL/GenBank/DDBJ databases">
        <authorList>
            <person name="King R."/>
        </authorList>
    </citation>
    <scope>NUCLEOTIDE SEQUENCE</scope>
</reference>
<dbReference type="AlphaFoldDB" id="A0A9P0A6L9"/>
<dbReference type="Pfam" id="PF15879">
    <property type="entry name" value="MWFE"/>
    <property type="match status" value="1"/>
</dbReference>
<keyword evidence="3" id="KW-1185">Reference proteome</keyword>
<protein>
    <recommendedName>
        <fullName evidence="4">Complex I-MWFE</fullName>
    </recommendedName>
</protein>
<evidence type="ECO:0000313" key="2">
    <source>
        <dbReference type="EMBL" id="CAH0387579.1"/>
    </source>
</evidence>
<name>A0A9P0A6L9_BEMTA</name>